<protein>
    <submittedName>
        <fullName evidence="5">LacI family transcriptional regulator</fullName>
    </submittedName>
</protein>
<dbReference type="InterPro" id="IPR010982">
    <property type="entry name" value="Lambda_DNA-bd_dom_sf"/>
</dbReference>
<reference evidence="6" key="1">
    <citation type="submission" date="2017-02" db="EMBL/GenBank/DDBJ databases">
        <title>Tessaracoccus aquaemaris sp. nov., isolated from the intestine of a Korean rockfish, Sebastes schlegelii, in a marine aquaculture pond.</title>
        <authorList>
            <person name="Tak E.J."/>
            <person name="Bae J.-W."/>
        </authorList>
    </citation>
    <scope>NUCLEOTIDE SEQUENCE [LARGE SCALE GENOMIC DNA]</scope>
    <source>
        <strain evidence="6">NSG39</strain>
    </source>
</reference>
<keyword evidence="1" id="KW-0805">Transcription regulation</keyword>
<keyword evidence="3" id="KW-0804">Transcription</keyword>
<dbReference type="EMBL" id="CP019606">
    <property type="protein sequence ID" value="AQP48065.1"/>
    <property type="molecule type" value="Genomic_DNA"/>
</dbReference>
<dbReference type="CDD" id="cd06267">
    <property type="entry name" value="PBP1_LacI_sugar_binding-like"/>
    <property type="match status" value="1"/>
</dbReference>
<dbReference type="Gene3D" id="3.40.50.2300">
    <property type="match status" value="2"/>
</dbReference>
<dbReference type="PANTHER" id="PTHR30146">
    <property type="entry name" value="LACI-RELATED TRANSCRIPTIONAL REPRESSOR"/>
    <property type="match status" value="1"/>
</dbReference>
<evidence type="ECO:0000259" key="4">
    <source>
        <dbReference type="PROSITE" id="PS50932"/>
    </source>
</evidence>
<dbReference type="GO" id="GO:0000976">
    <property type="term" value="F:transcription cis-regulatory region binding"/>
    <property type="evidence" value="ECO:0007669"/>
    <property type="project" value="TreeGrafter"/>
</dbReference>
<evidence type="ECO:0000313" key="5">
    <source>
        <dbReference type="EMBL" id="AQP48065.1"/>
    </source>
</evidence>
<dbReference type="GO" id="GO:0003700">
    <property type="term" value="F:DNA-binding transcription factor activity"/>
    <property type="evidence" value="ECO:0007669"/>
    <property type="project" value="TreeGrafter"/>
</dbReference>
<dbReference type="PROSITE" id="PS50932">
    <property type="entry name" value="HTH_LACI_2"/>
    <property type="match status" value="1"/>
</dbReference>
<dbReference type="Proteomes" id="UP000188145">
    <property type="component" value="Chromosome"/>
</dbReference>
<sequence>MCAVSQPPRNATLHDVARLAQVSLATASRVLNGSTRAVADSYREKVQAAAAELGYTANRSAQATAKGTSATVALLVADIADPYFGEIAAGVASAAEELGLMVNIAMTDRDPCREIRAVRELRGQRPRGLILAASRTTDGDPSELKAELALLEAAGGRAVAIGGGAPDLRSVRVDNHGGAEALGDAMAALGYRRSIVLAADGGIVTSDDRVAGFRTGFERAGGSVSRIYRDGLTREAGHRAMAAALADGVEKGTVVFGVTDVVALGALVALREAGRSVGADIAIAGFDDVPASRDVTPNLTSVHVPLQAVGSEALRAAVDPDWSPDAAPLSVSVRVRESTPGLQ</sequence>
<dbReference type="STRING" id="1332264.BW730_11770"/>
<accession>A0A1Q2CPT3</accession>
<dbReference type="KEGG" id="tes:BW730_11770"/>
<name>A0A1Q2CPT3_9ACTN</name>
<dbReference type="AlphaFoldDB" id="A0A1Q2CPT3"/>
<dbReference type="InterPro" id="IPR028082">
    <property type="entry name" value="Peripla_BP_I"/>
</dbReference>
<dbReference type="InterPro" id="IPR000843">
    <property type="entry name" value="HTH_LacI"/>
</dbReference>
<proteinExistence type="predicted"/>
<dbReference type="SMART" id="SM00354">
    <property type="entry name" value="HTH_LACI"/>
    <property type="match status" value="1"/>
</dbReference>
<dbReference type="InterPro" id="IPR046335">
    <property type="entry name" value="LacI/GalR-like_sensor"/>
</dbReference>
<evidence type="ECO:0000313" key="6">
    <source>
        <dbReference type="Proteomes" id="UP000188145"/>
    </source>
</evidence>
<dbReference type="Pfam" id="PF00356">
    <property type="entry name" value="LacI"/>
    <property type="match status" value="1"/>
</dbReference>
<evidence type="ECO:0000256" key="2">
    <source>
        <dbReference type="ARBA" id="ARBA00023125"/>
    </source>
</evidence>
<feature type="domain" description="HTH lacI-type" evidence="4">
    <location>
        <begin position="11"/>
        <end position="66"/>
    </location>
</feature>
<dbReference type="Gene3D" id="1.10.260.40">
    <property type="entry name" value="lambda repressor-like DNA-binding domains"/>
    <property type="match status" value="1"/>
</dbReference>
<dbReference type="Pfam" id="PF13377">
    <property type="entry name" value="Peripla_BP_3"/>
    <property type="match status" value="1"/>
</dbReference>
<keyword evidence="6" id="KW-1185">Reference proteome</keyword>
<evidence type="ECO:0000256" key="3">
    <source>
        <dbReference type="ARBA" id="ARBA00023163"/>
    </source>
</evidence>
<dbReference type="OrthoDB" id="3226810at2"/>
<dbReference type="SUPFAM" id="SSF47413">
    <property type="entry name" value="lambda repressor-like DNA-binding domains"/>
    <property type="match status" value="1"/>
</dbReference>
<organism evidence="5 6">
    <name type="scientific">Tessaracoccus aquimaris</name>
    <dbReference type="NCBI Taxonomy" id="1332264"/>
    <lineage>
        <taxon>Bacteria</taxon>
        <taxon>Bacillati</taxon>
        <taxon>Actinomycetota</taxon>
        <taxon>Actinomycetes</taxon>
        <taxon>Propionibacteriales</taxon>
        <taxon>Propionibacteriaceae</taxon>
        <taxon>Tessaracoccus</taxon>
    </lineage>
</organism>
<gene>
    <name evidence="5" type="ORF">BW730_11770</name>
</gene>
<keyword evidence="2" id="KW-0238">DNA-binding</keyword>
<dbReference type="PANTHER" id="PTHR30146:SF153">
    <property type="entry name" value="LACTOSE OPERON REPRESSOR"/>
    <property type="match status" value="1"/>
</dbReference>
<evidence type="ECO:0000256" key="1">
    <source>
        <dbReference type="ARBA" id="ARBA00023015"/>
    </source>
</evidence>
<dbReference type="PROSITE" id="PS00356">
    <property type="entry name" value="HTH_LACI_1"/>
    <property type="match status" value="1"/>
</dbReference>
<dbReference type="SUPFAM" id="SSF53822">
    <property type="entry name" value="Periplasmic binding protein-like I"/>
    <property type="match status" value="1"/>
</dbReference>
<dbReference type="CDD" id="cd01392">
    <property type="entry name" value="HTH_LacI"/>
    <property type="match status" value="1"/>
</dbReference>